<sequence length="46" mass="4707">MEHTKDTKRLALAALVLCTLLLSPVSPLLAADTQALNGIASSSSAL</sequence>
<evidence type="ECO:0000313" key="1">
    <source>
        <dbReference type="EMBL" id="MBI3630953.1"/>
    </source>
</evidence>
<protein>
    <submittedName>
        <fullName evidence="1">Uncharacterized protein</fullName>
    </submittedName>
</protein>
<dbReference type="AlphaFoldDB" id="A0A932QYQ3"/>
<gene>
    <name evidence="1" type="ORF">HY221_01280</name>
</gene>
<dbReference type="Proteomes" id="UP000753196">
    <property type="component" value="Unassembled WGS sequence"/>
</dbReference>
<accession>A0A932QYQ3</accession>
<comment type="caution">
    <text evidence="1">The sequence shown here is derived from an EMBL/GenBank/DDBJ whole genome shotgun (WGS) entry which is preliminary data.</text>
</comment>
<proteinExistence type="predicted"/>
<organism evidence="1 2">
    <name type="scientific">Candidatus Sungiibacteriota bacterium</name>
    <dbReference type="NCBI Taxonomy" id="2750080"/>
    <lineage>
        <taxon>Bacteria</taxon>
        <taxon>Candidatus Sungiibacteriota</taxon>
    </lineage>
</organism>
<name>A0A932QYQ3_9BACT</name>
<dbReference type="EMBL" id="JACQCR010000030">
    <property type="protein sequence ID" value="MBI3630953.1"/>
    <property type="molecule type" value="Genomic_DNA"/>
</dbReference>
<evidence type="ECO:0000313" key="2">
    <source>
        <dbReference type="Proteomes" id="UP000753196"/>
    </source>
</evidence>
<feature type="non-terminal residue" evidence="1">
    <location>
        <position position="46"/>
    </location>
</feature>
<reference evidence="1" key="1">
    <citation type="submission" date="2020-07" db="EMBL/GenBank/DDBJ databases">
        <title>Huge and variable diversity of episymbiotic CPR bacteria and DPANN archaea in groundwater ecosystems.</title>
        <authorList>
            <person name="He C.Y."/>
            <person name="Keren R."/>
            <person name="Whittaker M."/>
            <person name="Farag I.F."/>
            <person name="Doudna J."/>
            <person name="Cate J.H.D."/>
            <person name="Banfield J.F."/>
        </authorList>
    </citation>
    <scope>NUCLEOTIDE SEQUENCE</scope>
    <source>
        <strain evidence="1">NC_groundwater_973_Pr1_S-0.2um_54_13</strain>
    </source>
</reference>